<comment type="caution">
    <text evidence="1">The sequence shown here is derived from an EMBL/GenBank/DDBJ whole genome shotgun (WGS) entry which is preliminary data.</text>
</comment>
<protein>
    <recommendedName>
        <fullName evidence="3">TfoX N-terminal domain-containing protein</fullName>
    </recommendedName>
</protein>
<name>A0ABT9G480_LEPDI</name>
<dbReference type="Proteomes" id="UP001235760">
    <property type="component" value="Unassembled WGS sequence"/>
</dbReference>
<gene>
    <name evidence="1" type="ORF">Q8X39_10135</name>
</gene>
<keyword evidence="2" id="KW-1185">Reference proteome</keyword>
<dbReference type="RefSeq" id="WP_305749540.1">
    <property type="nucleotide sequence ID" value="NZ_JAUZEE010000004.1"/>
</dbReference>
<sequence>MHHLKTSVRKVSLSRAPELMSIVVQRLHHTELAMLAEDAFDDLERRYCTPEHGALPGQRIFGCRALAIHGKDFVVLRRGGLLFKLPQDMRLQISERQDAELWDPLDTGRPFREWIFLSVSHVGDYRRFGDLALAHVAGTR</sequence>
<reference evidence="1 2" key="1">
    <citation type="submission" date="2023-08" db="EMBL/GenBank/DDBJ databases">
        <authorList>
            <person name="Roldan D.M."/>
            <person name="Menes R.J."/>
        </authorList>
    </citation>
    <scope>NUCLEOTIDE SEQUENCE [LARGE SCALE GENOMIC DNA]</scope>
    <source>
        <strain evidence="1 2">CCM 2812</strain>
    </source>
</reference>
<evidence type="ECO:0000313" key="2">
    <source>
        <dbReference type="Proteomes" id="UP001235760"/>
    </source>
</evidence>
<proteinExistence type="predicted"/>
<evidence type="ECO:0000313" key="1">
    <source>
        <dbReference type="EMBL" id="MDP4300993.1"/>
    </source>
</evidence>
<evidence type="ECO:0008006" key="3">
    <source>
        <dbReference type="Google" id="ProtNLM"/>
    </source>
</evidence>
<organism evidence="1 2">
    <name type="scientific">Leptothrix discophora</name>
    <dbReference type="NCBI Taxonomy" id="89"/>
    <lineage>
        <taxon>Bacteria</taxon>
        <taxon>Pseudomonadati</taxon>
        <taxon>Pseudomonadota</taxon>
        <taxon>Betaproteobacteria</taxon>
        <taxon>Burkholderiales</taxon>
        <taxon>Sphaerotilaceae</taxon>
        <taxon>Leptothrix</taxon>
    </lineage>
</organism>
<accession>A0ABT9G480</accession>
<dbReference type="EMBL" id="JAUZEE010000004">
    <property type="protein sequence ID" value="MDP4300993.1"/>
    <property type="molecule type" value="Genomic_DNA"/>
</dbReference>